<feature type="non-terminal residue" evidence="1">
    <location>
        <position position="551"/>
    </location>
</feature>
<feature type="non-terminal residue" evidence="1">
    <location>
        <position position="1"/>
    </location>
</feature>
<organism evidence="1 2">
    <name type="scientific">Ixodes persulcatus</name>
    <name type="common">Taiga tick</name>
    <dbReference type="NCBI Taxonomy" id="34615"/>
    <lineage>
        <taxon>Eukaryota</taxon>
        <taxon>Metazoa</taxon>
        <taxon>Ecdysozoa</taxon>
        <taxon>Arthropoda</taxon>
        <taxon>Chelicerata</taxon>
        <taxon>Arachnida</taxon>
        <taxon>Acari</taxon>
        <taxon>Parasitiformes</taxon>
        <taxon>Ixodida</taxon>
        <taxon>Ixodoidea</taxon>
        <taxon>Ixodidae</taxon>
        <taxon>Ixodinae</taxon>
        <taxon>Ixodes</taxon>
    </lineage>
</organism>
<gene>
    <name evidence="1" type="ORF">HPB47_025872</name>
</gene>
<protein>
    <submittedName>
        <fullName evidence="1">Uncharacterized protein</fullName>
    </submittedName>
</protein>
<evidence type="ECO:0000313" key="2">
    <source>
        <dbReference type="Proteomes" id="UP000805193"/>
    </source>
</evidence>
<evidence type="ECO:0000313" key="1">
    <source>
        <dbReference type="EMBL" id="KAG0427055.1"/>
    </source>
</evidence>
<keyword evidence="2" id="KW-1185">Reference proteome</keyword>
<proteinExistence type="predicted"/>
<accession>A0AC60Q0I6</accession>
<dbReference type="Proteomes" id="UP000805193">
    <property type="component" value="Unassembled WGS sequence"/>
</dbReference>
<dbReference type="EMBL" id="JABSTQ010009658">
    <property type="protein sequence ID" value="KAG0427055.1"/>
    <property type="molecule type" value="Genomic_DNA"/>
</dbReference>
<reference evidence="1 2" key="1">
    <citation type="journal article" date="2020" name="Cell">
        <title>Large-Scale Comparative Analyses of Tick Genomes Elucidate Their Genetic Diversity and Vector Capacities.</title>
        <authorList>
            <consortium name="Tick Genome and Microbiome Consortium (TIGMIC)"/>
            <person name="Jia N."/>
            <person name="Wang J."/>
            <person name="Shi W."/>
            <person name="Du L."/>
            <person name="Sun Y."/>
            <person name="Zhan W."/>
            <person name="Jiang J.F."/>
            <person name="Wang Q."/>
            <person name="Zhang B."/>
            <person name="Ji P."/>
            <person name="Bell-Sakyi L."/>
            <person name="Cui X.M."/>
            <person name="Yuan T.T."/>
            <person name="Jiang B.G."/>
            <person name="Yang W.F."/>
            <person name="Lam T.T."/>
            <person name="Chang Q.C."/>
            <person name="Ding S.J."/>
            <person name="Wang X.J."/>
            <person name="Zhu J.G."/>
            <person name="Ruan X.D."/>
            <person name="Zhao L."/>
            <person name="Wei J.T."/>
            <person name="Ye R.Z."/>
            <person name="Que T.C."/>
            <person name="Du C.H."/>
            <person name="Zhou Y.H."/>
            <person name="Cheng J.X."/>
            <person name="Dai P.F."/>
            <person name="Guo W.B."/>
            <person name="Han X.H."/>
            <person name="Huang E.J."/>
            <person name="Li L.F."/>
            <person name="Wei W."/>
            <person name="Gao Y.C."/>
            <person name="Liu J.Z."/>
            <person name="Shao H.Z."/>
            <person name="Wang X."/>
            <person name="Wang C.C."/>
            <person name="Yang T.C."/>
            <person name="Huo Q.B."/>
            <person name="Li W."/>
            <person name="Chen H.Y."/>
            <person name="Chen S.E."/>
            <person name="Zhou L.G."/>
            <person name="Ni X.B."/>
            <person name="Tian J.H."/>
            <person name="Sheng Y."/>
            <person name="Liu T."/>
            <person name="Pan Y.S."/>
            <person name="Xia L.Y."/>
            <person name="Li J."/>
            <person name="Zhao F."/>
            <person name="Cao W.C."/>
        </authorList>
    </citation>
    <scope>NUCLEOTIDE SEQUENCE [LARGE SCALE GENOMIC DNA]</scope>
    <source>
        <strain evidence="1">Iper-2018</strain>
    </source>
</reference>
<comment type="caution">
    <text evidence="1">The sequence shown here is derived from an EMBL/GenBank/DDBJ whole genome shotgun (WGS) entry which is preliminary data.</text>
</comment>
<sequence>FISSRKAQLFDYGPKQNQKVYGKLEPPLYGVDSLKTDVGVFWSLGDRLVSREDVEELVRELGSRLKKKHYVDDADYMHLNFVLSVNNHQLLHPDLLEFLGRLVVSRLLPSLVLSAVHRTSGQSFGVPVSRASQESVPPCTDIEYLIKGQGYPFEQHDVVTEDDYVIAMHRIPRGRSPCPEPCRREPVFLMTGLLADSASYVMDYPSQSLGFVLADNNYDVWLGNIRGNTYGKRHKYLDPKSRRFWDFSYHEFGVYDAPAQVDYILRRTGRKDLLYVGMSQGTLMFFTMLSERPEYNDKVRVFAGLAPFNNLAHIKVMSLVLVAPYVESFLKGVYAGGMYEVLPRRFPIVARVRRLCASRATRGVCSYFGDSFGNLGSRYINQSRLSVYLCHVPAGTSMKNVIHYDQLVKYKKAQKYDYGRRLNRKYYGQPTPPEYRLDTVRTDVGVFWSQGDQFVPPEGVRELVRRLGPWVKKNHFIDDTHYTHIHFVTSVINQRLLYKDLLEFLGRYLAIQGTESKDVFTNSFLVRLRGDHEPVTADRVAKRNGFHSLGP</sequence>
<name>A0AC60Q0I6_IXOPE</name>